<dbReference type="GO" id="GO:0032228">
    <property type="term" value="P:regulation of synaptic transmission, GABAergic"/>
    <property type="evidence" value="ECO:0007669"/>
    <property type="project" value="TreeGrafter"/>
</dbReference>
<dbReference type="FunFam" id="2.30.29.30:FF:000025">
    <property type="entry name" value="Phosphoinositide phospholipase C"/>
    <property type="match status" value="1"/>
</dbReference>
<dbReference type="EC" id="3.1.4.11" evidence="5"/>
<dbReference type="PANTHER" id="PTHR10336:SF85">
    <property type="entry name" value="PHOSPHOINOSITIDE PHOSPHOLIPASE C"/>
    <property type="match status" value="1"/>
</dbReference>
<dbReference type="Pfam" id="PF00168">
    <property type="entry name" value="C2"/>
    <property type="match status" value="1"/>
</dbReference>
<keyword evidence="5" id="KW-0443">Lipid metabolism</keyword>
<dbReference type="Gene3D" id="3.20.20.190">
    <property type="entry name" value="Phosphatidylinositol (PI) phosphodiesterase"/>
    <property type="match status" value="1"/>
</dbReference>
<sequence length="1046" mass="114407">GTAGAAGRDRGCGSGVRGTGRARGWGSGLAGAAPVARPVGLCAGPDRCVLPLQDGSRQRPVQKKKTVSFSTMPHDRKINSTAACISFMLQGCEMKKVRSNSRMYSRFFLLAPDMRCLRWEPSKKDSEKAKIEIELVKEVRVGKKTPVLRSNGLSDQFPDECAFSIIHGDNYESLDLVASSADVVNAWVMGLRYLVSYGKHTPEAPEAGHPSLRTSWISSVFKVADLEKVGRIPVARAVQLIKALNPGMKDSTIELKFKELQKAGEQPGSDVACDLFVEAYVDLCTRPEIFFLLVQFSSDKESLGLKDLLTFLEVEQGMEGVTEETCLEIVGKYEPSSEGREKGYLAIDGFTRYLLSPDCSIFDPQHRRVCQDMTQPLSHYFISSAHSACLREDSSWGSAGLGGYVTALRMGCRSLELVVWDGPDGEPLVSGGRSAASRVACRSVVGVIDRYAFEASEYPLILCLAVRCSPAQQRLMAQCLRKTLGAKLYLDPPAPEEAYLPSPETLKARVLIKGRKLPPSCHESEGEVTDEDEGPEPWQRPVTADGQPLAGGGRRRLRLSRELSELVSLCQAVPFQDFEASRHGQRYWEVCSFSEVEAGRFASECPAELVSYNKRFLSRVYPSPLRIDASNMNPQDFWKCGCQMVAMNFQTPGLMMDLNAGWFRQNGACGYVLRPAVMREEVSYFSANAKDSLPGVPAQLLQLRVISGQNLPKPRGSGAKGDVVEPYVCAEIHGIPADCAEQRTKTALQSGDNPVFEESLEFQVNLPELALLRLVVLDDDYIGDEFIAQYTIPFECLQSGYRHVPLRSLAGDLLPHATLFLHVAIANRPGGGKGPRRGRAGRRGRRLREYASAKTTGIKAIDEVFRTASQPLREATDLRENMQVPRQPLPPSPGLPQLCRCPSLLIRSPCYPALSSPSSAGAPHSRPAAPASLGSPIRRDSSPLLRSPGMDFHKELHRLEAKEGLKGRKLQKALESFAWNITVLKGQADLLKQAKAEALDNLWQIHNAGQSCGIGRNGSASPDLGRARTPLEPISETEGGSDTGSC</sequence>
<evidence type="ECO:0000259" key="8">
    <source>
        <dbReference type="PROSITE" id="PS50004"/>
    </source>
</evidence>
<evidence type="ECO:0000259" key="9">
    <source>
        <dbReference type="PROSITE" id="PS50008"/>
    </source>
</evidence>
<evidence type="ECO:0000256" key="5">
    <source>
        <dbReference type="RuleBase" id="RU361133"/>
    </source>
</evidence>
<dbReference type="SUPFAM" id="SSF51695">
    <property type="entry name" value="PLC-like phosphodiesterases"/>
    <property type="match status" value="1"/>
</dbReference>
<dbReference type="SMART" id="SM00233">
    <property type="entry name" value="PH"/>
    <property type="match status" value="1"/>
</dbReference>
<dbReference type="InterPro" id="IPR001192">
    <property type="entry name" value="PI-PLC_fam"/>
</dbReference>
<dbReference type="InterPro" id="IPR001711">
    <property type="entry name" value="PLipase_C_Pinositol-sp_Y"/>
</dbReference>
<proteinExistence type="predicted"/>
<dbReference type="PROSITE" id="PS50004">
    <property type="entry name" value="C2"/>
    <property type="match status" value="1"/>
</dbReference>
<dbReference type="OMA" id="TLWQIHN"/>
<dbReference type="InterPro" id="IPR011992">
    <property type="entry name" value="EF-hand-dom_pair"/>
</dbReference>
<dbReference type="InterPro" id="IPR001849">
    <property type="entry name" value="PH_domain"/>
</dbReference>
<dbReference type="GO" id="GO:0004435">
    <property type="term" value="F:phosphatidylinositol-4,5-bisphosphate phospholipase C activity"/>
    <property type="evidence" value="ECO:0007669"/>
    <property type="project" value="UniProtKB-EC"/>
</dbReference>
<organism evidence="10 11">
    <name type="scientific">Chelonoidis abingdonii</name>
    <name type="common">Abingdon island giant tortoise</name>
    <name type="synonym">Testudo abingdonii</name>
    <dbReference type="NCBI Taxonomy" id="106734"/>
    <lineage>
        <taxon>Eukaryota</taxon>
        <taxon>Metazoa</taxon>
        <taxon>Chordata</taxon>
        <taxon>Craniata</taxon>
        <taxon>Vertebrata</taxon>
        <taxon>Euteleostomi</taxon>
        <taxon>Archelosauria</taxon>
        <taxon>Testudinata</taxon>
        <taxon>Testudines</taxon>
        <taxon>Cryptodira</taxon>
        <taxon>Durocryptodira</taxon>
        <taxon>Testudinoidea</taxon>
        <taxon>Testudinidae</taxon>
        <taxon>Chelonoidis</taxon>
    </lineage>
</organism>
<keyword evidence="4" id="KW-0807">Transducer</keyword>
<evidence type="ECO:0000256" key="1">
    <source>
        <dbReference type="ARBA" id="ARBA00004496"/>
    </source>
</evidence>
<dbReference type="GO" id="GO:0046488">
    <property type="term" value="P:phosphatidylinositol metabolic process"/>
    <property type="evidence" value="ECO:0007669"/>
    <property type="project" value="TreeGrafter"/>
</dbReference>
<evidence type="ECO:0000256" key="2">
    <source>
        <dbReference type="ARBA" id="ARBA00022490"/>
    </source>
</evidence>
<dbReference type="GO" id="GO:0016042">
    <property type="term" value="P:lipid catabolic process"/>
    <property type="evidence" value="ECO:0007669"/>
    <property type="project" value="UniProtKB-KW"/>
</dbReference>
<feature type="domain" description="C2" evidence="8">
    <location>
        <begin position="679"/>
        <end position="808"/>
    </location>
</feature>
<dbReference type="PANTHER" id="PTHR10336">
    <property type="entry name" value="PHOSPHOINOSITIDE-SPECIFIC PHOSPHOLIPASE C FAMILY PROTEIN"/>
    <property type="match status" value="1"/>
</dbReference>
<dbReference type="CDD" id="cd13364">
    <property type="entry name" value="PH_PLC_eta"/>
    <property type="match status" value="1"/>
</dbReference>
<dbReference type="Gene3D" id="2.60.40.150">
    <property type="entry name" value="C2 domain"/>
    <property type="match status" value="1"/>
</dbReference>
<dbReference type="FunFam" id="3.20.20.190:FF:000001">
    <property type="entry name" value="Phosphoinositide phospholipase C"/>
    <property type="match status" value="1"/>
</dbReference>
<dbReference type="Pfam" id="PF09279">
    <property type="entry name" value="EF-hand_like"/>
    <property type="match status" value="1"/>
</dbReference>
<keyword evidence="2" id="KW-0963">Cytoplasm</keyword>
<keyword evidence="11" id="KW-1185">Reference proteome</keyword>
<dbReference type="GeneTree" id="ENSGT00940000164828"/>
<feature type="domain" description="PI-PLC Y-box" evidence="9">
    <location>
        <begin position="563"/>
        <end position="679"/>
    </location>
</feature>
<dbReference type="Gene3D" id="2.30.29.30">
    <property type="entry name" value="Pleckstrin-homology domain (PH domain)/Phosphotyrosine-binding domain (PTB)"/>
    <property type="match status" value="1"/>
</dbReference>
<dbReference type="InterPro" id="IPR011993">
    <property type="entry name" value="PH-like_dom_sf"/>
</dbReference>
<dbReference type="CDD" id="cd16206">
    <property type="entry name" value="EFh_PRIP"/>
    <property type="match status" value="1"/>
</dbReference>
<dbReference type="PRINTS" id="PR00390">
    <property type="entry name" value="PHPHLIPASEC"/>
</dbReference>
<evidence type="ECO:0000256" key="3">
    <source>
        <dbReference type="ARBA" id="ARBA00022553"/>
    </source>
</evidence>
<dbReference type="InterPro" id="IPR000008">
    <property type="entry name" value="C2_dom"/>
</dbReference>
<dbReference type="FunFam" id="2.60.40.150:FF:000017">
    <property type="entry name" value="Phosphoinositide phospholipase C"/>
    <property type="match status" value="1"/>
</dbReference>
<dbReference type="Gene3D" id="1.10.238.10">
    <property type="entry name" value="EF-hand"/>
    <property type="match status" value="1"/>
</dbReference>
<dbReference type="InterPro" id="IPR000909">
    <property type="entry name" value="PLipase_C_PInositol-sp_X_dom"/>
</dbReference>
<dbReference type="InterPro" id="IPR015359">
    <property type="entry name" value="PLC_EF-hand-like"/>
</dbReference>
<accession>A0A8C0H972</accession>
<evidence type="ECO:0000313" key="11">
    <source>
        <dbReference type="Proteomes" id="UP000694404"/>
    </source>
</evidence>
<dbReference type="GO" id="GO:0051209">
    <property type="term" value="P:release of sequestered calcium ion into cytosol"/>
    <property type="evidence" value="ECO:0007669"/>
    <property type="project" value="TreeGrafter"/>
</dbReference>
<dbReference type="SMART" id="SM00239">
    <property type="entry name" value="C2"/>
    <property type="match status" value="1"/>
</dbReference>
<dbReference type="PROSITE" id="PS50003">
    <property type="entry name" value="PH_DOMAIN"/>
    <property type="match status" value="1"/>
</dbReference>
<dbReference type="FunFam" id="1.10.238.10:FF:000005">
    <property type="entry name" value="Phosphoinositide phospholipase C"/>
    <property type="match status" value="1"/>
</dbReference>
<dbReference type="Ensembl" id="ENSCABT00000022554.1">
    <property type="protein sequence ID" value="ENSCABP00000020584.1"/>
    <property type="gene ID" value="ENSCABG00000015169.1"/>
</dbReference>
<feature type="compositionally biased region" description="Low complexity" evidence="6">
    <location>
        <begin position="915"/>
        <end position="932"/>
    </location>
</feature>
<dbReference type="GO" id="GO:0048015">
    <property type="term" value="P:phosphatidylinositol-mediated signaling"/>
    <property type="evidence" value="ECO:0007669"/>
    <property type="project" value="TreeGrafter"/>
</dbReference>
<feature type="region of interest" description="Disordered" evidence="6">
    <location>
        <begin position="915"/>
        <end position="948"/>
    </location>
</feature>
<comment type="catalytic activity">
    <reaction evidence="5">
        <text>a 1,2-diacyl-sn-glycero-3-phospho-(1D-myo-inositol-4,5-bisphosphate) + H2O = 1D-myo-inositol 1,4,5-trisphosphate + a 1,2-diacyl-sn-glycerol + H(+)</text>
        <dbReference type="Rhea" id="RHEA:33179"/>
        <dbReference type="ChEBI" id="CHEBI:15377"/>
        <dbReference type="ChEBI" id="CHEBI:15378"/>
        <dbReference type="ChEBI" id="CHEBI:17815"/>
        <dbReference type="ChEBI" id="CHEBI:58456"/>
        <dbReference type="ChEBI" id="CHEBI:203600"/>
        <dbReference type="EC" id="3.1.4.11"/>
    </reaction>
</comment>
<dbReference type="Proteomes" id="UP000694404">
    <property type="component" value="Unplaced"/>
</dbReference>
<dbReference type="Pfam" id="PF16457">
    <property type="entry name" value="PH_12"/>
    <property type="match status" value="1"/>
</dbReference>
<dbReference type="GO" id="GO:0005737">
    <property type="term" value="C:cytoplasm"/>
    <property type="evidence" value="ECO:0007669"/>
    <property type="project" value="UniProtKB-SubCell"/>
</dbReference>
<evidence type="ECO:0000256" key="6">
    <source>
        <dbReference type="SAM" id="MobiDB-lite"/>
    </source>
</evidence>
<dbReference type="SUPFAM" id="SSF50729">
    <property type="entry name" value="PH domain-like"/>
    <property type="match status" value="1"/>
</dbReference>
<keyword evidence="3" id="KW-0597">Phosphoprotein</keyword>
<reference evidence="10" key="2">
    <citation type="submission" date="2025-09" db="UniProtKB">
        <authorList>
            <consortium name="Ensembl"/>
        </authorList>
    </citation>
    <scope>IDENTIFICATION</scope>
</reference>
<dbReference type="GO" id="GO:0007214">
    <property type="term" value="P:gamma-aminobutyric acid signaling pathway"/>
    <property type="evidence" value="ECO:0007669"/>
    <property type="project" value="TreeGrafter"/>
</dbReference>
<dbReference type="AlphaFoldDB" id="A0A8C0H972"/>
<reference evidence="10" key="1">
    <citation type="submission" date="2025-08" db="UniProtKB">
        <authorList>
            <consortium name="Ensembl"/>
        </authorList>
    </citation>
    <scope>IDENTIFICATION</scope>
</reference>
<dbReference type="PROSITE" id="PS50008">
    <property type="entry name" value="PIPLC_Y_DOMAIN"/>
    <property type="match status" value="1"/>
</dbReference>
<evidence type="ECO:0000259" key="7">
    <source>
        <dbReference type="PROSITE" id="PS50003"/>
    </source>
</evidence>
<dbReference type="InterPro" id="IPR035892">
    <property type="entry name" value="C2_domain_sf"/>
</dbReference>
<dbReference type="SMART" id="SM00149">
    <property type="entry name" value="PLCYc"/>
    <property type="match status" value="1"/>
</dbReference>
<comment type="subcellular location">
    <subcellularLocation>
        <location evidence="1">Cytoplasm</location>
    </subcellularLocation>
</comment>
<feature type="region of interest" description="Disordered" evidence="6">
    <location>
        <begin position="517"/>
        <end position="553"/>
    </location>
</feature>
<feature type="domain" description="PH" evidence="7">
    <location>
        <begin position="86"/>
        <end position="196"/>
    </location>
</feature>
<feature type="region of interest" description="Disordered" evidence="6">
    <location>
        <begin position="1014"/>
        <end position="1046"/>
    </location>
</feature>
<dbReference type="Pfam" id="PF00388">
    <property type="entry name" value="PI-PLC-X"/>
    <property type="match status" value="1"/>
</dbReference>
<dbReference type="CDD" id="cd00275">
    <property type="entry name" value="C2_PLC_like"/>
    <property type="match status" value="1"/>
</dbReference>
<evidence type="ECO:0000256" key="4">
    <source>
        <dbReference type="ARBA" id="ARBA00023224"/>
    </source>
</evidence>
<dbReference type="SUPFAM" id="SSF49562">
    <property type="entry name" value="C2 domain (Calcium/lipid-binding domain, CaLB)"/>
    <property type="match status" value="1"/>
</dbReference>
<dbReference type="SMART" id="SM00148">
    <property type="entry name" value="PLCXc"/>
    <property type="match status" value="1"/>
</dbReference>
<dbReference type="InterPro" id="IPR017946">
    <property type="entry name" value="PLC-like_Pdiesterase_TIM-brl"/>
</dbReference>
<dbReference type="SUPFAM" id="SSF47473">
    <property type="entry name" value="EF-hand"/>
    <property type="match status" value="1"/>
</dbReference>
<dbReference type="Pfam" id="PF00387">
    <property type="entry name" value="PI-PLC-Y"/>
    <property type="match status" value="1"/>
</dbReference>
<protein>
    <recommendedName>
        <fullName evidence="5">Phosphoinositide phospholipase C</fullName>
        <ecNumber evidence="5">3.1.4.11</ecNumber>
    </recommendedName>
</protein>
<dbReference type="PROSITE" id="PS50007">
    <property type="entry name" value="PIPLC_X_DOMAIN"/>
    <property type="match status" value="1"/>
</dbReference>
<evidence type="ECO:0000313" key="10">
    <source>
        <dbReference type="Ensembl" id="ENSCABP00000020584.1"/>
    </source>
</evidence>
<keyword evidence="5" id="KW-0442">Lipid degradation</keyword>
<keyword evidence="5" id="KW-0378">Hydrolase</keyword>
<feature type="compositionally biased region" description="Acidic residues" evidence="6">
    <location>
        <begin position="526"/>
        <end position="535"/>
    </location>
</feature>
<name>A0A8C0H972_CHEAB</name>